<dbReference type="EMBL" id="BAAARB010000029">
    <property type="protein sequence ID" value="GAA2392724.1"/>
    <property type="molecule type" value="Genomic_DNA"/>
</dbReference>
<organism evidence="2 3">
    <name type="scientific">Gordonia cholesterolivorans</name>
    <dbReference type="NCBI Taxonomy" id="559625"/>
    <lineage>
        <taxon>Bacteria</taxon>
        <taxon>Bacillati</taxon>
        <taxon>Actinomycetota</taxon>
        <taxon>Actinomycetes</taxon>
        <taxon>Mycobacteriales</taxon>
        <taxon>Gordoniaceae</taxon>
        <taxon>Gordonia</taxon>
    </lineage>
</organism>
<sequence length="96" mass="10034">MDPERDVGAVVGRGQGEHLRREKGAVVVVQLAVEYHDPPPIQVLAVVAGEVLGFIGFRHGTSVRRRTVPVHADLPAADPPTADPAPATVGTQGETA</sequence>
<keyword evidence="3" id="KW-1185">Reference proteome</keyword>
<evidence type="ECO:0000313" key="3">
    <source>
        <dbReference type="Proteomes" id="UP001501170"/>
    </source>
</evidence>
<reference evidence="3" key="1">
    <citation type="journal article" date="2019" name="Int. J. Syst. Evol. Microbiol.">
        <title>The Global Catalogue of Microorganisms (GCM) 10K type strain sequencing project: providing services to taxonomists for standard genome sequencing and annotation.</title>
        <authorList>
            <consortium name="The Broad Institute Genomics Platform"/>
            <consortium name="The Broad Institute Genome Sequencing Center for Infectious Disease"/>
            <person name="Wu L."/>
            <person name="Ma J."/>
        </authorList>
    </citation>
    <scope>NUCLEOTIDE SEQUENCE [LARGE SCALE GENOMIC DNA]</scope>
    <source>
        <strain evidence="3">JCM 16227</strain>
    </source>
</reference>
<accession>A0ABP5V406</accession>
<proteinExistence type="predicted"/>
<evidence type="ECO:0000256" key="1">
    <source>
        <dbReference type="SAM" id="MobiDB-lite"/>
    </source>
</evidence>
<evidence type="ECO:0000313" key="2">
    <source>
        <dbReference type="EMBL" id="GAA2392724.1"/>
    </source>
</evidence>
<feature type="region of interest" description="Disordered" evidence="1">
    <location>
        <begin position="73"/>
        <end position="96"/>
    </location>
</feature>
<protein>
    <submittedName>
        <fullName evidence="2">Uncharacterized protein</fullName>
    </submittedName>
</protein>
<comment type="caution">
    <text evidence="2">The sequence shown here is derived from an EMBL/GenBank/DDBJ whole genome shotgun (WGS) entry which is preliminary data.</text>
</comment>
<dbReference type="Proteomes" id="UP001501170">
    <property type="component" value="Unassembled WGS sequence"/>
</dbReference>
<name>A0ABP5V406_9ACTN</name>
<gene>
    <name evidence="2" type="ORF">GCM10009855_35670</name>
</gene>